<evidence type="ECO:0000256" key="15">
    <source>
        <dbReference type="ARBA" id="ARBA00023136"/>
    </source>
</evidence>
<keyword evidence="11" id="KW-0256">Endoplasmic reticulum</keyword>
<keyword evidence="9" id="KW-0812">Transmembrane</keyword>
<comment type="caution">
    <text evidence="21">The sequence shown here is derived from an EMBL/GenBank/DDBJ whole genome shotgun (WGS) entry which is preliminary data.</text>
</comment>
<organism evidence="21 22">
    <name type="scientific">Paralvinella palmiformis</name>
    <dbReference type="NCBI Taxonomy" id="53620"/>
    <lineage>
        <taxon>Eukaryota</taxon>
        <taxon>Metazoa</taxon>
        <taxon>Spiralia</taxon>
        <taxon>Lophotrochozoa</taxon>
        <taxon>Annelida</taxon>
        <taxon>Polychaeta</taxon>
        <taxon>Sedentaria</taxon>
        <taxon>Canalipalpata</taxon>
        <taxon>Terebellida</taxon>
        <taxon>Terebelliformia</taxon>
        <taxon>Alvinellidae</taxon>
        <taxon>Paralvinella</taxon>
    </lineage>
</organism>
<protein>
    <recommendedName>
        <fullName evidence="6">protein xylosyltransferase</fullName>
        <ecNumber evidence="6">2.4.2.26</ecNumber>
    </recommendedName>
    <alternativeName>
        <fullName evidence="18">Peptide O-xylosyltransferase</fullName>
    </alternativeName>
</protein>
<comment type="pathway">
    <text evidence="4">Glycan metabolism; heparan sulfate biosynthesis.</text>
</comment>
<dbReference type="Pfam" id="PF02485">
    <property type="entry name" value="Branch"/>
    <property type="match status" value="1"/>
</dbReference>
<dbReference type="InterPro" id="IPR043538">
    <property type="entry name" value="XYLT"/>
</dbReference>
<dbReference type="GO" id="GO:0015012">
    <property type="term" value="P:heparan sulfate proteoglycan biosynthetic process"/>
    <property type="evidence" value="ECO:0007669"/>
    <property type="project" value="TreeGrafter"/>
</dbReference>
<evidence type="ECO:0000256" key="8">
    <source>
        <dbReference type="ARBA" id="ARBA00022679"/>
    </source>
</evidence>
<dbReference type="Pfam" id="PF01822">
    <property type="entry name" value="WSC"/>
    <property type="match status" value="1"/>
</dbReference>
<keyword evidence="15" id="KW-0472">Membrane</keyword>
<evidence type="ECO:0000256" key="3">
    <source>
        <dbReference type="ARBA" id="ARBA00004840"/>
    </source>
</evidence>
<evidence type="ECO:0000256" key="2">
    <source>
        <dbReference type="ARBA" id="ARBA00004648"/>
    </source>
</evidence>
<keyword evidence="12" id="KW-0735">Signal-anchor</keyword>
<evidence type="ECO:0000256" key="13">
    <source>
        <dbReference type="ARBA" id="ARBA00022989"/>
    </source>
</evidence>
<keyword evidence="7" id="KW-0328">Glycosyltransferase</keyword>
<evidence type="ECO:0000256" key="5">
    <source>
        <dbReference type="ARBA" id="ARBA00010195"/>
    </source>
</evidence>
<evidence type="ECO:0000256" key="14">
    <source>
        <dbReference type="ARBA" id="ARBA00023034"/>
    </source>
</evidence>
<evidence type="ECO:0000256" key="12">
    <source>
        <dbReference type="ARBA" id="ARBA00022968"/>
    </source>
</evidence>
<keyword evidence="14" id="KW-0333">Golgi apparatus</keyword>
<comment type="similarity">
    <text evidence="5">Belongs to the glycosyltransferase 14 family. XylT subfamily.</text>
</comment>
<dbReference type="GO" id="GO:0050650">
    <property type="term" value="P:chondroitin sulfate proteoglycan biosynthetic process"/>
    <property type="evidence" value="ECO:0007669"/>
    <property type="project" value="TreeGrafter"/>
</dbReference>
<dbReference type="InterPro" id="IPR002889">
    <property type="entry name" value="WSC_carb-bd"/>
</dbReference>
<keyword evidence="13" id="KW-1133">Transmembrane helix</keyword>
<gene>
    <name evidence="21" type="ORF">LSH36_46g02005</name>
</gene>
<keyword evidence="8" id="KW-0808">Transferase</keyword>
<proteinExistence type="inferred from homology"/>
<evidence type="ECO:0000256" key="6">
    <source>
        <dbReference type="ARBA" id="ARBA00011972"/>
    </source>
</evidence>
<dbReference type="EC" id="2.4.2.26" evidence="6"/>
<evidence type="ECO:0000259" key="20">
    <source>
        <dbReference type="PROSITE" id="PS51212"/>
    </source>
</evidence>
<sequence length="890" mass="101520">MLQQDEVGRAIDLNHLRINGQSSPNYIRHTKAQVHSELLESGRNNESSASNTFNGNMRMVFQPRCVITENNDKDAFSALQRATSVQCKQEIADVVCLKREGKLFAPTELPNYCPLRTLNRGKHVGCFQDSKKARLLANMAKSFPKENSVKHCILTCLRGGYEYAGVEWGVECYCSETFKQPEAISLSDNLCNTPCSGDRSIMCGGYNAISIYTTGAGSRKYSYPSLVDPSSLPSNLPKAHIVFVLTLNGRALRQVMRLIKALYHRDHYILIHVDARQEYLFRELSHITANYSNIRMVPYRYATIWGGANLTTMLLKCMEFLFSLTSWKWDFFVNLSESDYPIRPVEQLIAFLTMNRGLNFLRSHGKDTLRFIQKQGLERTFIQCDNHMWRIGERKLPHGIRIDGGSDWVALNRDFCEYLLTSNDRMISGLREYWKYTLLPGESYWHTVLQNSRFCGSFGNNNLHVVNWIRRKGCKCQYKAIVDWCGCSPNDFVAGDMQKIMVRFCLFAFIKINAMIYRNLHEKKKVIFFARKFEAVVNQEIVNEVDAFLYGSYPQDTPGLTSYWENVYTWQDRKIKLSDIDRTFYNTFARGSLSYLSQWSGDVHCSMHLLDISEVTIFKQADMFQGLLVKFIAEQSTSRTAHVLESLLQYRPMLQLHGTGEAVSRLKNIEVGTTFDVKEEMFKNVGNQIGPHSSFTVALYWSSGPVMEVTISVIDPAQVVATSFAININNNEYAVPLVMDFERPLRPGIWTVKVQHNWNIIAELHFLVSPYSHYGGRPITDSEAKMLHRGPDGKYEKDKPQFDIGASLELDDPQLAASVAMRNSLMAGVQLLEWIDDLTFKFWTVGELCSVGSILPCPGIQLCNITTWSSLSPDPKSQLGRVNPETGRMR</sequence>
<keyword evidence="16" id="KW-1015">Disulfide bond</keyword>
<dbReference type="GO" id="GO:0005789">
    <property type="term" value="C:endoplasmic reticulum membrane"/>
    <property type="evidence" value="ECO:0007669"/>
    <property type="project" value="UniProtKB-SubCell"/>
</dbReference>
<evidence type="ECO:0000256" key="9">
    <source>
        <dbReference type="ARBA" id="ARBA00022692"/>
    </source>
</evidence>
<dbReference type="GO" id="GO:0000139">
    <property type="term" value="C:Golgi membrane"/>
    <property type="evidence" value="ECO:0007669"/>
    <property type="project" value="UniProtKB-SubCell"/>
</dbReference>
<keyword evidence="22" id="KW-1185">Reference proteome</keyword>
<evidence type="ECO:0000256" key="7">
    <source>
        <dbReference type="ARBA" id="ARBA00022676"/>
    </source>
</evidence>
<evidence type="ECO:0000256" key="4">
    <source>
        <dbReference type="ARBA" id="ARBA00005093"/>
    </source>
</evidence>
<dbReference type="AlphaFoldDB" id="A0AAD9K7Y9"/>
<evidence type="ECO:0000256" key="10">
    <source>
        <dbReference type="ARBA" id="ARBA00022723"/>
    </source>
</evidence>
<evidence type="ECO:0000256" key="16">
    <source>
        <dbReference type="ARBA" id="ARBA00023157"/>
    </source>
</evidence>
<keyword evidence="10" id="KW-0479">Metal-binding</keyword>
<evidence type="ECO:0000256" key="17">
    <source>
        <dbReference type="ARBA" id="ARBA00023180"/>
    </source>
</evidence>
<dbReference type="PANTHER" id="PTHR46025">
    <property type="entry name" value="XYLOSYLTRANSFERASE OXT"/>
    <property type="match status" value="1"/>
</dbReference>
<dbReference type="EMBL" id="JAODUP010000046">
    <property type="protein sequence ID" value="KAK2165690.1"/>
    <property type="molecule type" value="Genomic_DNA"/>
</dbReference>
<accession>A0AAD9K7Y9</accession>
<evidence type="ECO:0000313" key="21">
    <source>
        <dbReference type="EMBL" id="KAK2165690.1"/>
    </source>
</evidence>
<comment type="subcellular location">
    <subcellularLocation>
        <location evidence="2">Endoplasmic reticulum membrane</location>
        <topology evidence="2">Single-pass type II membrane protein</topology>
    </subcellularLocation>
    <subcellularLocation>
        <location evidence="1">Golgi apparatus membrane</location>
        <topology evidence="1">Single-pass type II membrane protein</topology>
    </subcellularLocation>
</comment>
<reference evidence="21" key="1">
    <citation type="journal article" date="2023" name="Mol. Biol. Evol.">
        <title>Third-Generation Sequencing Reveals the Adaptive Role of the Epigenome in Three Deep-Sea Polychaetes.</title>
        <authorList>
            <person name="Perez M."/>
            <person name="Aroh O."/>
            <person name="Sun Y."/>
            <person name="Lan Y."/>
            <person name="Juniper S.K."/>
            <person name="Young C.R."/>
            <person name="Angers B."/>
            <person name="Qian P.Y."/>
        </authorList>
    </citation>
    <scope>NUCLEOTIDE SEQUENCE</scope>
    <source>
        <strain evidence="21">P08H-3</strain>
    </source>
</reference>
<dbReference type="Proteomes" id="UP001208570">
    <property type="component" value="Unassembled WGS sequence"/>
</dbReference>
<dbReference type="InterPro" id="IPR024448">
    <property type="entry name" value="XylT_C"/>
</dbReference>
<evidence type="ECO:0000256" key="11">
    <source>
        <dbReference type="ARBA" id="ARBA00022824"/>
    </source>
</evidence>
<dbReference type="PANTHER" id="PTHR46025:SF3">
    <property type="entry name" value="XYLOSYLTRANSFERASE OXT"/>
    <property type="match status" value="1"/>
</dbReference>
<keyword evidence="17" id="KW-0325">Glycoprotein</keyword>
<dbReference type="GO" id="GO:0046872">
    <property type="term" value="F:metal ion binding"/>
    <property type="evidence" value="ECO:0007669"/>
    <property type="project" value="UniProtKB-KW"/>
</dbReference>
<dbReference type="GO" id="GO:0030158">
    <property type="term" value="F:protein xylosyltransferase activity"/>
    <property type="evidence" value="ECO:0007669"/>
    <property type="project" value="UniProtKB-EC"/>
</dbReference>
<dbReference type="SMART" id="SM00321">
    <property type="entry name" value="WSC"/>
    <property type="match status" value="1"/>
</dbReference>
<dbReference type="Pfam" id="PF12529">
    <property type="entry name" value="Xylo_C"/>
    <property type="match status" value="1"/>
</dbReference>
<comment type="pathway">
    <text evidence="3">Glycan metabolism; chondroitin sulfate biosynthesis.</text>
</comment>
<dbReference type="PROSITE" id="PS51212">
    <property type="entry name" value="WSC"/>
    <property type="match status" value="1"/>
</dbReference>
<evidence type="ECO:0000256" key="1">
    <source>
        <dbReference type="ARBA" id="ARBA00004323"/>
    </source>
</evidence>
<dbReference type="InterPro" id="IPR003406">
    <property type="entry name" value="Glyco_trans_14"/>
</dbReference>
<evidence type="ECO:0000256" key="19">
    <source>
        <dbReference type="ARBA" id="ARBA00047847"/>
    </source>
</evidence>
<name>A0AAD9K7Y9_9ANNE</name>
<feature type="domain" description="WSC" evidence="20">
    <location>
        <begin position="120"/>
        <end position="215"/>
    </location>
</feature>
<comment type="catalytic activity">
    <reaction evidence="19">
        <text>UDP-alpha-D-xylose + L-seryl-[protein] = 3-O-(beta-D-xylosyl)-L-seryl-[protein] + UDP + H(+)</text>
        <dbReference type="Rhea" id="RHEA:50192"/>
        <dbReference type="Rhea" id="RHEA-COMP:9863"/>
        <dbReference type="Rhea" id="RHEA-COMP:12567"/>
        <dbReference type="ChEBI" id="CHEBI:15378"/>
        <dbReference type="ChEBI" id="CHEBI:29999"/>
        <dbReference type="ChEBI" id="CHEBI:57632"/>
        <dbReference type="ChEBI" id="CHEBI:58223"/>
        <dbReference type="ChEBI" id="CHEBI:132085"/>
        <dbReference type="EC" id="2.4.2.26"/>
    </reaction>
</comment>
<evidence type="ECO:0000313" key="22">
    <source>
        <dbReference type="Proteomes" id="UP001208570"/>
    </source>
</evidence>
<evidence type="ECO:0000256" key="18">
    <source>
        <dbReference type="ARBA" id="ARBA00042865"/>
    </source>
</evidence>